<comment type="subcellular location">
    <subcellularLocation>
        <location evidence="2">Cell membrane</location>
        <location evidence="2">Sarcolemma</location>
    </subcellularLocation>
    <subcellularLocation>
        <location evidence="3">Cell membrane</location>
        <topology evidence="3">Multi-pass membrane protein</topology>
    </subcellularLocation>
</comment>
<evidence type="ECO:0000256" key="3">
    <source>
        <dbReference type="ARBA" id="ARBA00004651"/>
    </source>
</evidence>
<dbReference type="AlphaFoldDB" id="A0AAV7WN46"/>
<dbReference type="InterPro" id="IPR036259">
    <property type="entry name" value="MFS_trans_sf"/>
</dbReference>
<dbReference type="PRINTS" id="PR00171">
    <property type="entry name" value="SUGRTRNSPORT"/>
</dbReference>
<sequence>MESHKEHSEDNEEIKVIEEKQGWTVSLIVASFAGALGSSFLYGYNLSVVNAPTLYIKSFYNDTWISRYGHSVDGGTLDLLWSVTVSIFAVGGLFGTFVVSPMVKLIGRKGTLLLNNLFGLIAALLMSLSLLAGTFEMLIIGRFVMGFDGGIALSTLPMYLSEISPKHIRGSLGQITAIMICVGVFTGQVVGLPQLLGRESLWPCLFGLIAVPALLQLAILPFLPESPRYLLLEKQDTVRAEKAFQAFLGKENVFQAMEAVLAESKIQKNLQLLSVPQLLVKRSVRWQIITVIVTMACYQLCGLNAIWFYTNSIFTHAGISKENIPYITLSTGGIEILASVVSCLTIERLGRRLLLIGGFGLMAVFFGLLTVCLTLQDRASWIPYLSIVVILAVIASFCLGPGGIPFVLTGELFEQSHRPAAFMIAGTINWLSNCAVGLLFPLI</sequence>
<feature type="transmembrane region" description="Helical" evidence="15">
    <location>
        <begin position="172"/>
        <end position="194"/>
    </location>
</feature>
<feature type="domain" description="Major facilitator superfamily (MFS) profile" evidence="16">
    <location>
        <begin position="31"/>
        <end position="443"/>
    </location>
</feature>
<dbReference type="EMBL" id="JANPWB010000001">
    <property type="protein sequence ID" value="KAJ1214136.1"/>
    <property type="molecule type" value="Genomic_DNA"/>
</dbReference>
<dbReference type="Pfam" id="PF00083">
    <property type="entry name" value="Sugar_tr"/>
    <property type="match status" value="1"/>
</dbReference>
<evidence type="ECO:0000256" key="8">
    <source>
        <dbReference type="ARBA" id="ARBA00022597"/>
    </source>
</evidence>
<evidence type="ECO:0000256" key="12">
    <source>
        <dbReference type="ARBA" id="ARBA00029961"/>
    </source>
</evidence>
<evidence type="ECO:0000256" key="5">
    <source>
        <dbReference type="ARBA" id="ARBA00015973"/>
    </source>
</evidence>
<keyword evidence="11 15" id="KW-0472">Membrane</keyword>
<organism evidence="17 18">
    <name type="scientific">Pleurodeles waltl</name>
    <name type="common">Iberian ribbed newt</name>
    <dbReference type="NCBI Taxonomy" id="8319"/>
    <lineage>
        <taxon>Eukaryota</taxon>
        <taxon>Metazoa</taxon>
        <taxon>Chordata</taxon>
        <taxon>Craniata</taxon>
        <taxon>Vertebrata</taxon>
        <taxon>Euteleostomi</taxon>
        <taxon>Amphibia</taxon>
        <taxon>Batrachia</taxon>
        <taxon>Caudata</taxon>
        <taxon>Salamandroidea</taxon>
        <taxon>Salamandridae</taxon>
        <taxon>Pleurodelinae</taxon>
        <taxon>Pleurodeles</taxon>
    </lineage>
</organism>
<dbReference type="InterPro" id="IPR005828">
    <property type="entry name" value="MFS_sugar_transport-like"/>
</dbReference>
<keyword evidence="8" id="KW-0762">Sugar transport</keyword>
<dbReference type="InterPro" id="IPR003663">
    <property type="entry name" value="Sugar/inositol_transpt"/>
</dbReference>
<dbReference type="PROSITE" id="PS00217">
    <property type="entry name" value="SUGAR_TRANSPORT_2"/>
    <property type="match status" value="1"/>
</dbReference>
<evidence type="ECO:0000256" key="9">
    <source>
        <dbReference type="ARBA" id="ARBA00022692"/>
    </source>
</evidence>
<dbReference type="NCBIfam" id="TIGR00879">
    <property type="entry name" value="SP"/>
    <property type="match status" value="1"/>
</dbReference>
<feature type="transmembrane region" description="Helical" evidence="15">
    <location>
        <begin position="353"/>
        <end position="376"/>
    </location>
</feature>
<evidence type="ECO:0000256" key="2">
    <source>
        <dbReference type="ARBA" id="ARBA00004135"/>
    </source>
</evidence>
<feature type="transmembrane region" description="Helical" evidence="15">
    <location>
        <begin position="112"/>
        <end position="133"/>
    </location>
</feature>
<dbReference type="Proteomes" id="UP001066276">
    <property type="component" value="Chromosome 1_1"/>
</dbReference>
<dbReference type="FunFam" id="1.20.1250.20:FF:001511">
    <property type="entry name" value="Solute carrier family 2, facilitated glucose transporter member 5"/>
    <property type="match status" value="1"/>
</dbReference>
<keyword evidence="10 15" id="KW-1133">Transmembrane helix</keyword>
<evidence type="ECO:0000256" key="14">
    <source>
        <dbReference type="RuleBase" id="RU003346"/>
    </source>
</evidence>
<comment type="caution">
    <text evidence="17">The sequence shown here is derived from an EMBL/GenBank/DDBJ whole genome shotgun (WGS) entry which is preliminary data.</text>
</comment>
<reference evidence="17" key="1">
    <citation type="journal article" date="2022" name="bioRxiv">
        <title>Sequencing and chromosome-scale assembly of the giantPleurodeles waltlgenome.</title>
        <authorList>
            <person name="Brown T."/>
            <person name="Elewa A."/>
            <person name="Iarovenko S."/>
            <person name="Subramanian E."/>
            <person name="Araus A.J."/>
            <person name="Petzold A."/>
            <person name="Susuki M."/>
            <person name="Suzuki K.-i.T."/>
            <person name="Hayashi T."/>
            <person name="Toyoda A."/>
            <person name="Oliveira C."/>
            <person name="Osipova E."/>
            <person name="Leigh N.D."/>
            <person name="Simon A."/>
            <person name="Yun M.H."/>
        </authorList>
    </citation>
    <scope>NUCLEOTIDE SEQUENCE</scope>
    <source>
        <strain evidence="17">20211129_DDA</strain>
        <tissue evidence="17">Liver</tissue>
    </source>
</reference>
<feature type="transmembrane region" description="Helical" evidence="15">
    <location>
        <begin position="21"/>
        <end position="44"/>
    </location>
</feature>
<dbReference type="InterPro" id="IPR005829">
    <property type="entry name" value="Sugar_transporter_CS"/>
</dbReference>
<evidence type="ECO:0000313" key="18">
    <source>
        <dbReference type="Proteomes" id="UP001066276"/>
    </source>
</evidence>
<dbReference type="Gene3D" id="1.20.1250.20">
    <property type="entry name" value="MFS general substrate transporter like domains"/>
    <property type="match status" value="1"/>
</dbReference>
<dbReference type="PANTHER" id="PTHR23503">
    <property type="entry name" value="SOLUTE CARRIER FAMILY 2"/>
    <property type="match status" value="1"/>
</dbReference>
<evidence type="ECO:0000256" key="4">
    <source>
        <dbReference type="ARBA" id="ARBA00007004"/>
    </source>
</evidence>
<evidence type="ECO:0000256" key="13">
    <source>
        <dbReference type="ARBA" id="ARBA00031099"/>
    </source>
</evidence>
<dbReference type="PROSITE" id="PS50850">
    <property type="entry name" value="MFS"/>
    <property type="match status" value="1"/>
</dbReference>
<name>A0AAV7WN46_PLEWA</name>
<dbReference type="GO" id="GO:0042383">
    <property type="term" value="C:sarcolemma"/>
    <property type="evidence" value="ECO:0007669"/>
    <property type="project" value="UniProtKB-SubCell"/>
</dbReference>
<comment type="catalytic activity">
    <reaction evidence="1">
        <text>D-fructose(out) = D-fructose(in)</text>
        <dbReference type="Rhea" id="RHEA:60372"/>
        <dbReference type="ChEBI" id="CHEBI:37721"/>
    </reaction>
</comment>
<proteinExistence type="inferred from homology"/>
<feature type="transmembrane region" description="Helical" evidence="15">
    <location>
        <begin position="79"/>
        <end position="100"/>
    </location>
</feature>
<feature type="transmembrane region" description="Helical" evidence="15">
    <location>
        <begin position="288"/>
        <end position="309"/>
    </location>
</feature>
<evidence type="ECO:0000256" key="7">
    <source>
        <dbReference type="ARBA" id="ARBA00022475"/>
    </source>
</evidence>
<keyword evidence="6 14" id="KW-0813">Transport</keyword>
<evidence type="ECO:0000259" key="16">
    <source>
        <dbReference type="PROSITE" id="PS50850"/>
    </source>
</evidence>
<evidence type="ECO:0000313" key="17">
    <source>
        <dbReference type="EMBL" id="KAJ1214136.1"/>
    </source>
</evidence>
<dbReference type="GO" id="GO:0070837">
    <property type="term" value="P:dehydroascorbic acid transport"/>
    <property type="evidence" value="ECO:0007669"/>
    <property type="project" value="TreeGrafter"/>
</dbReference>
<evidence type="ECO:0000256" key="15">
    <source>
        <dbReference type="SAM" id="Phobius"/>
    </source>
</evidence>
<dbReference type="GO" id="GO:1990539">
    <property type="term" value="P:fructose import across plasma membrane"/>
    <property type="evidence" value="ECO:0007669"/>
    <property type="project" value="UniProtKB-ARBA"/>
</dbReference>
<dbReference type="GO" id="GO:0005353">
    <property type="term" value="F:fructose transmembrane transporter activity"/>
    <property type="evidence" value="ECO:0007669"/>
    <property type="project" value="UniProtKB-ARBA"/>
</dbReference>
<evidence type="ECO:0000256" key="6">
    <source>
        <dbReference type="ARBA" id="ARBA00022448"/>
    </source>
</evidence>
<dbReference type="GO" id="GO:0055056">
    <property type="term" value="F:D-glucose transmembrane transporter activity"/>
    <property type="evidence" value="ECO:0007669"/>
    <property type="project" value="TreeGrafter"/>
</dbReference>
<feature type="transmembrane region" description="Helical" evidence="15">
    <location>
        <begin position="200"/>
        <end position="223"/>
    </location>
</feature>
<gene>
    <name evidence="17" type="ORF">NDU88_001763</name>
</gene>
<keyword evidence="18" id="KW-1185">Reference proteome</keyword>
<feature type="transmembrane region" description="Helical" evidence="15">
    <location>
        <begin position="324"/>
        <end position="346"/>
    </location>
</feature>
<dbReference type="PANTHER" id="PTHR23503:SF35">
    <property type="entry name" value="SOLUTE CARRIER FAMILY 2, FACILITATED GLUCOSE TRANSPORTER MEMBER 9"/>
    <property type="match status" value="1"/>
</dbReference>
<protein>
    <recommendedName>
        <fullName evidence="5">Solute carrier family 2, facilitated glucose transporter member 5</fullName>
    </recommendedName>
    <alternativeName>
        <fullName evidence="13">Fructose transporter</fullName>
    </alternativeName>
    <alternativeName>
        <fullName evidence="12">Glucose transporter type 5, small intestine</fullName>
    </alternativeName>
</protein>
<comment type="similarity">
    <text evidence="4">Belongs to the major facilitator superfamily. Sugar transporter (TC 2.A.1.1) family. Glucose transporter subfamily.</text>
</comment>
<feature type="non-terminal residue" evidence="17">
    <location>
        <position position="443"/>
    </location>
</feature>
<feature type="transmembrane region" description="Helical" evidence="15">
    <location>
        <begin position="139"/>
        <end position="160"/>
    </location>
</feature>
<dbReference type="SUPFAM" id="SSF103473">
    <property type="entry name" value="MFS general substrate transporter"/>
    <property type="match status" value="1"/>
</dbReference>
<dbReference type="InterPro" id="IPR045263">
    <property type="entry name" value="GLUT"/>
</dbReference>
<dbReference type="InterPro" id="IPR020846">
    <property type="entry name" value="MFS_dom"/>
</dbReference>
<keyword evidence="9 15" id="KW-0812">Transmembrane</keyword>
<evidence type="ECO:0000256" key="11">
    <source>
        <dbReference type="ARBA" id="ARBA00023136"/>
    </source>
</evidence>
<feature type="transmembrane region" description="Helical" evidence="15">
    <location>
        <begin position="382"/>
        <end position="408"/>
    </location>
</feature>
<evidence type="ECO:0000256" key="10">
    <source>
        <dbReference type="ARBA" id="ARBA00022989"/>
    </source>
</evidence>
<keyword evidence="7" id="KW-1003">Cell membrane</keyword>
<accession>A0AAV7WN46</accession>
<dbReference type="GO" id="GO:0046323">
    <property type="term" value="P:D-glucose import"/>
    <property type="evidence" value="ECO:0007669"/>
    <property type="project" value="TreeGrafter"/>
</dbReference>
<feature type="transmembrane region" description="Helical" evidence="15">
    <location>
        <begin position="420"/>
        <end position="440"/>
    </location>
</feature>
<evidence type="ECO:0000256" key="1">
    <source>
        <dbReference type="ARBA" id="ARBA00000590"/>
    </source>
</evidence>